<comment type="caution">
    <text evidence="3">The sequence shown here is derived from an EMBL/GenBank/DDBJ whole genome shotgun (WGS) entry which is preliminary data.</text>
</comment>
<dbReference type="InterPro" id="IPR043519">
    <property type="entry name" value="NT_sf"/>
</dbReference>
<keyword evidence="4" id="KW-1185">Reference proteome</keyword>
<dbReference type="Pfam" id="PF02410">
    <property type="entry name" value="RsfS"/>
    <property type="match status" value="1"/>
</dbReference>
<dbReference type="NCBIfam" id="TIGR00090">
    <property type="entry name" value="rsfS_iojap_ybeB"/>
    <property type="match status" value="1"/>
</dbReference>
<protein>
    <recommendedName>
        <fullName evidence="2">Ribosomal silencing factor RsfS</fullName>
    </recommendedName>
</protein>
<reference evidence="4" key="1">
    <citation type="journal article" date="2019" name="Int. J. Syst. Evol. Microbiol.">
        <title>The Global Catalogue of Microorganisms (GCM) 10K type strain sequencing project: providing services to taxonomists for standard genome sequencing and annotation.</title>
        <authorList>
            <consortium name="The Broad Institute Genomics Platform"/>
            <consortium name="The Broad Institute Genome Sequencing Center for Infectious Disease"/>
            <person name="Wu L."/>
            <person name="Ma J."/>
        </authorList>
    </citation>
    <scope>NUCLEOTIDE SEQUENCE [LARGE SCALE GENOMIC DNA]</scope>
    <source>
        <strain evidence="4">KCTC 23299</strain>
    </source>
</reference>
<dbReference type="EMBL" id="JBHUOZ010000001">
    <property type="protein sequence ID" value="MFD2919486.1"/>
    <property type="molecule type" value="Genomic_DNA"/>
</dbReference>
<dbReference type="Gene3D" id="3.30.460.10">
    <property type="entry name" value="Beta Polymerase, domain 2"/>
    <property type="match status" value="1"/>
</dbReference>
<name>A0ABW6A4H0_9BACT</name>
<dbReference type="InterPro" id="IPR004394">
    <property type="entry name" value="Iojap/RsfS/C7orf30"/>
</dbReference>
<organism evidence="3 4">
    <name type="scientific">Terrimonas rubra</name>
    <dbReference type="NCBI Taxonomy" id="1035890"/>
    <lineage>
        <taxon>Bacteria</taxon>
        <taxon>Pseudomonadati</taxon>
        <taxon>Bacteroidota</taxon>
        <taxon>Chitinophagia</taxon>
        <taxon>Chitinophagales</taxon>
        <taxon>Chitinophagaceae</taxon>
        <taxon>Terrimonas</taxon>
    </lineage>
</organism>
<keyword evidence="2" id="KW-0963">Cytoplasm</keyword>
<evidence type="ECO:0000313" key="4">
    <source>
        <dbReference type="Proteomes" id="UP001597511"/>
    </source>
</evidence>
<dbReference type="RefSeq" id="WP_386096720.1">
    <property type="nucleotide sequence ID" value="NZ_JBHUOZ010000001.1"/>
</dbReference>
<comment type="subunit">
    <text evidence="2">Interacts with ribosomal protein uL14 (rplN).</text>
</comment>
<comment type="similarity">
    <text evidence="1 2">Belongs to the Iojap/RsfS family.</text>
</comment>
<comment type="subcellular location">
    <subcellularLocation>
        <location evidence="2">Cytoplasm</location>
    </subcellularLocation>
</comment>
<dbReference type="PANTHER" id="PTHR21043:SF0">
    <property type="entry name" value="MITOCHONDRIAL ASSEMBLY OF RIBOSOMAL LARGE SUBUNIT PROTEIN 1"/>
    <property type="match status" value="1"/>
</dbReference>
<dbReference type="PANTHER" id="PTHR21043">
    <property type="entry name" value="IOJAP SUPERFAMILY ORTHOLOG"/>
    <property type="match status" value="1"/>
</dbReference>
<sequence>MEQLEMLNKRQKSAVTRLTKNSKIFKTIIAAMHEKKGRNIISLDLRKVNEAVADFFVICEADSIPQLRAIGDNIFSSVKEKCQETPYHHEGSQGGQWLLIDYVNIVVHVMHPESRKFYGLEEMWSDAPAEEHKEQ</sequence>
<keyword evidence="2" id="KW-0810">Translation regulation</keyword>
<evidence type="ECO:0000256" key="1">
    <source>
        <dbReference type="ARBA" id="ARBA00010574"/>
    </source>
</evidence>
<comment type="function">
    <text evidence="2">Functions as a ribosomal silencing factor. Interacts with ribosomal protein uL14 (rplN), blocking formation of intersubunit bridge B8. Prevents association of the 30S and 50S ribosomal subunits and the formation of functional ribosomes, thus repressing translation.</text>
</comment>
<evidence type="ECO:0000256" key="2">
    <source>
        <dbReference type="HAMAP-Rule" id="MF_01477"/>
    </source>
</evidence>
<evidence type="ECO:0000313" key="3">
    <source>
        <dbReference type="EMBL" id="MFD2919486.1"/>
    </source>
</evidence>
<keyword evidence="2" id="KW-0678">Repressor</keyword>
<accession>A0ABW6A4H0</accession>
<proteinExistence type="inferred from homology"/>
<dbReference type="SUPFAM" id="SSF81301">
    <property type="entry name" value="Nucleotidyltransferase"/>
    <property type="match status" value="1"/>
</dbReference>
<dbReference type="HAMAP" id="MF_01477">
    <property type="entry name" value="Iojap_RsfS"/>
    <property type="match status" value="1"/>
</dbReference>
<gene>
    <name evidence="2 3" type="primary">rsfS</name>
    <name evidence="3" type="ORF">ACFS6H_07210</name>
</gene>
<dbReference type="Proteomes" id="UP001597511">
    <property type="component" value="Unassembled WGS sequence"/>
</dbReference>